<organism evidence="1">
    <name type="scientific">mine drainage metagenome</name>
    <dbReference type="NCBI Taxonomy" id="410659"/>
    <lineage>
        <taxon>unclassified sequences</taxon>
        <taxon>metagenomes</taxon>
        <taxon>ecological metagenomes</taxon>
    </lineage>
</organism>
<comment type="caution">
    <text evidence="1">The sequence shown here is derived from an EMBL/GenBank/DDBJ whole genome shotgun (WGS) entry which is preliminary data.</text>
</comment>
<proteinExistence type="predicted"/>
<dbReference type="EMBL" id="MLJW01002282">
    <property type="protein sequence ID" value="OIQ75088.1"/>
    <property type="molecule type" value="Genomic_DNA"/>
</dbReference>
<gene>
    <name evidence="1" type="ORF">GALL_432490</name>
</gene>
<name>A0A1J5PW30_9ZZZZ</name>
<accession>A0A1J5PW30</accession>
<dbReference type="AlphaFoldDB" id="A0A1J5PW30"/>
<sequence>MAAHAEDAGAAVLRGADLGVLGAAHAEDRGHGGQGLHVVDGGGLAEGALGGREGRLHAGLATAALQGVQQGRLLAADVGAGAAVDDDVVVPARAQDVLAEVACVARLLDRGLQLLDEPEELAPDVDEAELALHGPAADDHALDELVGVVLEDDAVLEGAGLALVAVAHQVAGGLPLGRVLGHEGPFQAGREARAAAAPEARGLHLLGHGDGLHLQGLLHGHVAFVALLIDLEVPVVQVARAAEHQVRELVRPEAGEGVGLGIRLGSNRYHGATSIGCEDGFAG</sequence>
<evidence type="ECO:0000313" key="1">
    <source>
        <dbReference type="EMBL" id="OIQ75088.1"/>
    </source>
</evidence>
<protein>
    <submittedName>
        <fullName evidence="1">Uncharacterized protein</fullName>
    </submittedName>
</protein>
<reference evidence="1" key="1">
    <citation type="submission" date="2016-10" db="EMBL/GenBank/DDBJ databases">
        <title>Sequence of Gallionella enrichment culture.</title>
        <authorList>
            <person name="Poehlein A."/>
            <person name="Muehling M."/>
            <person name="Daniel R."/>
        </authorList>
    </citation>
    <scope>NUCLEOTIDE SEQUENCE</scope>
</reference>